<keyword evidence="5 7" id="KW-1133">Transmembrane helix</keyword>
<dbReference type="InterPro" id="IPR003004">
    <property type="entry name" value="GspF/PilC"/>
</dbReference>
<name>A0A2K9LQ62_9GAMM</name>
<evidence type="ECO:0000256" key="2">
    <source>
        <dbReference type="ARBA" id="ARBA00005745"/>
    </source>
</evidence>
<organism evidence="9 10">
    <name type="scientific">Ketobacter alkanivorans</name>
    <dbReference type="NCBI Taxonomy" id="1917421"/>
    <lineage>
        <taxon>Bacteria</taxon>
        <taxon>Pseudomonadati</taxon>
        <taxon>Pseudomonadota</taxon>
        <taxon>Gammaproteobacteria</taxon>
        <taxon>Pseudomonadales</taxon>
        <taxon>Ketobacteraceae</taxon>
        <taxon>Ketobacter</taxon>
    </lineage>
</organism>
<dbReference type="EMBL" id="CP022684">
    <property type="protein sequence ID" value="AUM14360.1"/>
    <property type="molecule type" value="Genomic_DNA"/>
</dbReference>
<dbReference type="InterPro" id="IPR042094">
    <property type="entry name" value="T2SS_GspF_sf"/>
</dbReference>
<evidence type="ECO:0000259" key="8">
    <source>
        <dbReference type="Pfam" id="PF00482"/>
    </source>
</evidence>
<dbReference type="OrthoDB" id="6984159at2"/>
<protein>
    <recommendedName>
        <fullName evidence="8">Type II secretion system protein GspF domain-containing protein</fullName>
    </recommendedName>
</protein>
<dbReference type="PANTHER" id="PTHR30012:SF0">
    <property type="entry name" value="TYPE II SECRETION SYSTEM PROTEIN F-RELATED"/>
    <property type="match status" value="1"/>
</dbReference>
<dbReference type="PANTHER" id="PTHR30012">
    <property type="entry name" value="GENERAL SECRETION PATHWAY PROTEIN"/>
    <property type="match status" value="1"/>
</dbReference>
<dbReference type="Pfam" id="PF00482">
    <property type="entry name" value="T2SSF"/>
    <property type="match status" value="1"/>
</dbReference>
<gene>
    <name evidence="9" type="ORF">Kalk_18860</name>
</gene>
<feature type="transmembrane region" description="Helical" evidence="7">
    <location>
        <begin position="213"/>
        <end position="232"/>
    </location>
</feature>
<proteinExistence type="inferred from homology"/>
<dbReference type="AlphaFoldDB" id="A0A2K9LQ62"/>
<evidence type="ECO:0000256" key="1">
    <source>
        <dbReference type="ARBA" id="ARBA00004651"/>
    </source>
</evidence>
<feature type="transmembrane region" description="Helical" evidence="7">
    <location>
        <begin position="360"/>
        <end position="380"/>
    </location>
</feature>
<evidence type="ECO:0000256" key="7">
    <source>
        <dbReference type="SAM" id="Phobius"/>
    </source>
</evidence>
<dbReference type="Proteomes" id="UP000235116">
    <property type="component" value="Chromosome"/>
</dbReference>
<dbReference type="KEGG" id="kak:Kalk_18860"/>
<evidence type="ECO:0000256" key="4">
    <source>
        <dbReference type="ARBA" id="ARBA00022692"/>
    </source>
</evidence>
<evidence type="ECO:0000256" key="5">
    <source>
        <dbReference type="ARBA" id="ARBA00022989"/>
    </source>
</evidence>
<feature type="domain" description="Type II secretion system protein GspF" evidence="8">
    <location>
        <begin position="66"/>
        <end position="175"/>
    </location>
</feature>
<evidence type="ECO:0000313" key="9">
    <source>
        <dbReference type="EMBL" id="AUM14360.1"/>
    </source>
</evidence>
<dbReference type="RefSeq" id="WP_101895734.1">
    <property type="nucleotide sequence ID" value="NZ_CP022684.1"/>
</dbReference>
<evidence type="ECO:0000256" key="3">
    <source>
        <dbReference type="ARBA" id="ARBA00022475"/>
    </source>
</evidence>
<sequence>MYYVVQYLDAKGEQASIKVEAATREEARWQSRIPERRIIAVREDVLGQLAFAFEPPGPDRKNQALFMQSLSSSLSSGKTVKQSVDQIIKKNRWLKAKQESIDECDSLADYMELFRFDHFAILMARAAEKAGDYSHALRQAAQFLLAREKIKSEVSSELKTGLIYIFVGSAFFFVVPAFLDNSLQSLMGVGSNGFVKPNRFTNLLMGMGQFTKLYAWIIPLLCAVALLYRNLVWSVLKRFPLFNLIETKRIQERSIEFISVYEMLQKAGYVDSEIVAELMRSTRGPLRSTYQRVYAHLAKSEELSSALSEEDWDDSLIEAMQVFNEVDDEQQGFILASVKETLHLKNVHTSRQISKFLSRIGFAMMVLAAVVAVLGFYLPLAGAASNVGR</sequence>
<dbReference type="InterPro" id="IPR018076">
    <property type="entry name" value="T2SS_GspF_dom"/>
</dbReference>
<dbReference type="GO" id="GO:0005886">
    <property type="term" value="C:plasma membrane"/>
    <property type="evidence" value="ECO:0007669"/>
    <property type="project" value="UniProtKB-SubCell"/>
</dbReference>
<keyword evidence="10" id="KW-1185">Reference proteome</keyword>
<comment type="similarity">
    <text evidence="2">Belongs to the GSP F family.</text>
</comment>
<keyword evidence="4 7" id="KW-0812">Transmembrane</keyword>
<evidence type="ECO:0000313" key="10">
    <source>
        <dbReference type="Proteomes" id="UP000235116"/>
    </source>
</evidence>
<dbReference type="Gene3D" id="1.20.81.30">
    <property type="entry name" value="Type II secretion system (T2SS), domain F"/>
    <property type="match status" value="1"/>
</dbReference>
<keyword evidence="3" id="KW-1003">Cell membrane</keyword>
<reference evidence="10" key="1">
    <citation type="submission" date="2017-08" db="EMBL/GenBank/DDBJ databases">
        <title>Direct submision.</title>
        <authorList>
            <person name="Kim S.-J."/>
            <person name="Rhee S.-K."/>
        </authorList>
    </citation>
    <scope>NUCLEOTIDE SEQUENCE [LARGE SCALE GENOMIC DNA]</scope>
    <source>
        <strain evidence="10">GI5</strain>
    </source>
</reference>
<keyword evidence="6 7" id="KW-0472">Membrane</keyword>
<evidence type="ECO:0000256" key="6">
    <source>
        <dbReference type="ARBA" id="ARBA00023136"/>
    </source>
</evidence>
<accession>A0A2K9LQ62</accession>
<feature type="transmembrane region" description="Helical" evidence="7">
    <location>
        <begin position="161"/>
        <end position="179"/>
    </location>
</feature>
<comment type="subcellular location">
    <subcellularLocation>
        <location evidence="1">Cell membrane</location>
        <topology evidence="1">Multi-pass membrane protein</topology>
    </subcellularLocation>
</comment>